<dbReference type="InterPro" id="IPR004721">
    <property type="entry name" value="DHOdimr"/>
</dbReference>
<dbReference type="PANTHER" id="PTHR43137">
    <property type="entry name" value="DIHYDROOROTASE"/>
    <property type="match status" value="1"/>
</dbReference>
<dbReference type="EC" id="3.5.2.3" evidence="4 9"/>
<dbReference type="NCBIfam" id="TIGR00856">
    <property type="entry name" value="pyrC_dimer"/>
    <property type="match status" value="1"/>
</dbReference>
<comment type="catalytic activity">
    <reaction evidence="9 10">
        <text>(S)-dihydroorotate + H2O = N-carbamoyl-L-aspartate + H(+)</text>
        <dbReference type="Rhea" id="RHEA:24296"/>
        <dbReference type="ChEBI" id="CHEBI:15377"/>
        <dbReference type="ChEBI" id="CHEBI:15378"/>
        <dbReference type="ChEBI" id="CHEBI:30864"/>
        <dbReference type="ChEBI" id="CHEBI:32814"/>
        <dbReference type="EC" id="3.5.2.3"/>
    </reaction>
</comment>
<dbReference type="PROSITE" id="PS00482">
    <property type="entry name" value="DIHYDROOROTASE_1"/>
    <property type="match status" value="1"/>
</dbReference>
<protein>
    <recommendedName>
        <fullName evidence="4 9">Dihydroorotase</fullName>
        <shortName evidence="9">DHOase</shortName>
        <ecNumber evidence="4 9">3.5.2.3</ecNumber>
    </recommendedName>
</protein>
<feature type="binding site" evidence="9">
    <location>
        <position position="13"/>
    </location>
    <ligand>
        <name>Zn(2+)</name>
        <dbReference type="ChEBI" id="CHEBI:29105"/>
        <label>1</label>
    </ligand>
</feature>
<evidence type="ECO:0000256" key="10">
    <source>
        <dbReference type="RuleBase" id="RU003440"/>
    </source>
</evidence>
<dbReference type="STRING" id="52560.SAMN04488082_104186"/>
<evidence type="ECO:0000256" key="5">
    <source>
        <dbReference type="ARBA" id="ARBA00022723"/>
    </source>
</evidence>
<accession>A0A1I3SJK0</accession>
<feature type="active site" evidence="9">
    <location>
        <position position="234"/>
    </location>
</feature>
<dbReference type="PANTHER" id="PTHR43137:SF1">
    <property type="entry name" value="DIHYDROOROTASE"/>
    <property type="match status" value="1"/>
</dbReference>
<dbReference type="HAMAP" id="MF_00219">
    <property type="entry name" value="PyrC_classII"/>
    <property type="match status" value="1"/>
</dbReference>
<comment type="pathway">
    <text evidence="2 9 10">Pyrimidine metabolism; UMP biosynthesis via de novo pathway; (S)-dihydroorotate from bicarbonate: step 3/3.</text>
</comment>
<dbReference type="Proteomes" id="UP000198635">
    <property type="component" value="Unassembled WGS sequence"/>
</dbReference>
<evidence type="ECO:0000256" key="1">
    <source>
        <dbReference type="ARBA" id="ARBA00002368"/>
    </source>
</evidence>
<dbReference type="SUPFAM" id="SSF51556">
    <property type="entry name" value="Metallo-dependent hydrolases"/>
    <property type="match status" value="1"/>
</dbReference>
<evidence type="ECO:0000256" key="3">
    <source>
        <dbReference type="ARBA" id="ARBA00005631"/>
    </source>
</evidence>
<dbReference type="PIRSF" id="PIRSF001237">
    <property type="entry name" value="DHOdimr"/>
    <property type="match status" value="1"/>
</dbReference>
<dbReference type="UniPathway" id="UPA00070">
    <property type="reaction ID" value="UER00117"/>
</dbReference>
<keyword evidence="5 9" id="KW-0479">Metal-binding</keyword>
<keyword evidence="13" id="KW-1185">Reference proteome</keyword>
<gene>
    <name evidence="9" type="primary">pyrC</name>
    <name evidence="12" type="ORF">SAMN04488082_104186</name>
</gene>
<dbReference type="GO" id="GO:0006207">
    <property type="term" value="P:'de novo' pyrimidine nucleobase biosynthetic process"/>
    <property type="evidence" value="ECO:0007669"/>
    <property type="project" value="TreeGrafter"/>
</dbReference>
<feature type="binding site" description="via carbamate group" evidence="9">
    <location>
        <position position="92"/>
    </location>
    <ligand>
        <name>Zn(2+)</name>
        <dbReference type="ChEBI" id="CHEBI:29105"/>
        <label>1</label>
    </ligand>
</feature>
<evidence type="ECO:0000256" key="4">
    <source>
        <dbReference type="ARBA" id="ARBA00012860"/>
    </source>
</evidence>
<sequence length="327" mass="36016">MLILHSPLDMHVHLRQGDMLALVAPHTARDFAAAVVMPNLTPPVTSLPQVLAYREEILRVAGESFSPLMTLFFKSYSRAELLAARPHIIGLKLYPAGMTTNSEAGLADMRQAHETLAIMEELDIPLLIHGEGCGFVMDREAVFLPVVAEWARSFPRLRIVLEHVTTCAGVELLDRFDNLFATVTLHHLLITLDDVLGGLMRPHLFCKPVAKRPEDRDALRQAALHHPRAFFGSDTAPHPITAKEAPGCAAGIFSAPVALPALAGLFEELDALDLLQAFVSDRACATYGLTPMAREVRLERRAWTVPERFGSVVPYLAGQTLTWRVVD</sequence>
<feature type="domain" description="Amidohydrolase-related" evidence="11">
    <location>
        <begin position="9"/>
        <end position="245"/>
    </location>
</feature>
<dbReference type="Gene3D" id="3.20.20.140">
    <property type="entry name" value="Metal-dependent hydrolases"/>
    <property type="match status" value="1"/>
</dbReference>
<feature type="binding site" evidence="9">
    <location>
        <position position="129"/>
    </location>
    <ligand>
        <name>Zn(2+)</name>
        <dbReference type="ChEBI" id="CHEBI:29105"/>
        <label>2</label>
    </ligand>
</feature>
<dbReference type="GO" id="GO:0005829">
    <property type="term" value="C:cytosol"/>
    <property type="evidence" value="ECO:0007669"/>
    <property type="project" value="TreeGrafter"/>
</dbReference>
<dbReference type="Pfam" id="PF01979">
    <property type="entry name" value="Amidohydro_1"/>
    <property type="match status" value="1"/>
</dbReference>
<reference evidence="13" key="1">
    <citation type="submission" date="2016-10" db="EMBL/GenBank/DDBJ databases">
        <authorList>
            <person name="Varghese N."/>
            <person name="Submissions S."/>
        </authorList>
    </citation>
    <scope>NUCLEOTIDE SEQUENCE [LARGE SCALE GENOMIC DNA]</scope>
    <source>
        <strain evidence="13">DSM 5918</strain>
    </source>
</reference>
<dbReference type="InterPro" id="IPR002195">
    <property type="entry name" value="Dihydroorotase_CS"/>
</dbReference>
<keyword evidence="8 9" id="KW-0665">Pyrimidine biosynthesis</keyword>
<feature type="binding site" evidence="9">
    <location>
        <position position="11"/>
    </location>
    <ligand>
        <name>Zn(2+)</name>
        <dbReference type="ChEBI" id="CHEBI:29105"/>
        <label>1</label>
    </ligand>
</feature>
<evidence type="ECO:0000256" key="2">
    <source>
        <dbReference type="ARBA" id="ARBA00004880"/>
    </source>
</evidence>
<organism evidence="12 13">
    <name type="scientific">Desulfomicrobium apsheronum</name>
    <dbReference type="NCBI Taxonomy" id="52560"/>
    <lineage>
        <taxon>Bacteria</taxon>
        <taxon>Pseudomonadati</taxon>
        <taxon>Thermodesulfobacteriota</taxon>
        <taxon>Desulfovibrionia</taxon>
        <taxon>Desulfovibrionales</taxon>
        <taxon>Desulfomicrobiaceae</taxon>
        <taxon>Desulfomicrobium</taxon>
    </lineage>
</organism>
<evidence type="ECO:0000313" key="12">
    <source>
        <dbReference type="EMBL" id="SFJ58865.1"/>
    </source>
</evidence>
<feature type="binding site" evidence="9">
    <location>
        <begin position="13"/>
        <end position="15"/>
    </location>
    <ligand>
        <name>substrate</name>
    </ligand>
</feature>
<comment type="cofactor">
    <cofactor evidence="9 10">
        <name>Zn(2+)</name>
        <dbReference type="ChEBI" id="CHEBI:29105"/>
    </cofactor>
    <text evidence="9 10">Binds 2 Zn(2+) ions per subunit.</text>
</comment>
<dbReference type="GO" id="GO:0044205">
    <property type="term" value="P:'de novo' UMP biosynthetic process"/>
    <property type="evidence" value="ECO:0007669"/>
    <property type="project" value="UniProtKB-UniRule"/>
</dbReference>
<evidence type="ECO:0000256" key="9">
    <source>
        <dbReference type="HAMAP-Rule" id="MF_00219"/>
    </source>
</evidence>
<comment type="function">
    <text evidence="1 9">Catalyzes the reversible cyclization of carbamoyl aspartate to dihydroorotate.</text>
</comment>
<dbReference type="GO" id="GO:0008270">
    <property type="term" value="F:zinc ion binding"/>
    <property type="evidence" value="ECO:0007669"/>
    <property type="project" value="UniProtKB-UniRule"/>
</dbReference>
<evidence type="ECO:0000256" key="8">
    <source>
        <dbReference type="ARBA" id="ARBA00022975"/>
    </source>
</evidence>
<feature type="binding site" evidence="9">
    <location>
        <position position="234"/>
    </location>
    <ligand>
        <name>Zn(2+)</name>
        <dbReference type="ChEBI" id="CHEBI:29105"/>
        <label>1</label>
    </ligand>
</feature>
<dbReference type="InterPro" id="IPR006680">
    <property type="entry name" value="Amidohydro-rel"/>
</dbReference>
<comment type="caution">
    <text evidence="9">Lacks conserved residue(s) required for the propagation of feature annotation.</text>
</comment>
<keyword evidence="6 9" id="KW-0378">Hydrolase</keyword>
<evidence type="ECO:0000256" key="7">
    <source>
        <dbReference type="ARBA" id="ARBA00022833"/>
    </source>
</evidence>
<dbReference type="AlphaFoldDB" id="A0A1I3SJK0"/>
<feature type="binding site" description="via carbamate group" evidence="9">
    <location>
        <position position="92"/>
    </location>
    <ligand>
        <name>Zn(2+)</name>
        <dbReference type="ChEBI" id="CHEBI:29105"/>
        <label>2</label>
    </ligand>
</feature>
<dbReference type="GO" id="GO:0004151">
    <property type="term" value="F:dihydroorotase activity"/>
    <property type="evidence" value="ECO:0007669"/>
    <property type="project" value="UniProtKB-UniRule"/>
</dbReference>
<feature type="binding site" evidence="9">
    <location>
        <position position="238"/>
    </location>
    <ligand>
        <name>substrate</name>
    </ligand>
</feature>
<evidence type="ECO:0000259" key="11">
    <source>
        <dbReference type="Pfam" id="PF01979"/>
    </source>
</evidence>
<dbReference type="PROSITE" id="PS00483">
    <property type="entry name" value="DIHYDROOROTASE_2"/>
    <property type="match status" value="1"/>
</dbReference>
<feature type="binding site" evidence="9">
    <location>
        <position position="129"/>
    </location>
    <ligand>
        <name>substrate</name>
    </ligand>
</feature>
<feature type="binding site" evidence="9">
    <location>
        <position position="39"/>
    </location>
    <ligand>
        <name>substrate</name>
    </ligand>
</feature>
<comment type="subunit">
    <text evidence="9">Homodimer.</text>
</comment>
<dbReference type="EMBL" id="FORX01000004">
    <property type="protein sequence ID" value="SFJ58865.1"/>
    <property type="molecule type" value="Genomic_DNA"/>
</dbReference>
<evidence type="ECO:0000256" key="6">
    <source>
        <dbReference type="ARBA" id="ARBA00022801"/>
    </source>
</evidence>
<feature type="binding site" evidence="9">
    <location>
        <position position="250"/>
    </location>
    <ligand>
        <name>substrate</name>
    </ligand>
</feature>
<dbReference type="InterPro" id="IPR032466">
    <property type="entry name" value="Metal_Hydrolase"/>
</dbReference>
<feature type="binding site" evidence="9">
    <location>
        <position position="163"/>
    </location>
    <ligand>
        <name>Zn(2+)</name>
        <dbReference type="ChEBI" id="CHEBI:29105"/>
        <label>2</label>
    </ligand>
</feature>
<keyword evidence="7 9" id="KW-0862">Zinc</keyword>
<comment type="similarity">
    <text evidence="3 9 10">Belongs to the metallo-dependent hydrolases superfamily. DHOase family. Class II DHOase subfamily.</text>
</comment>
<evidence type="ECO:0000313" key="13">
    <source>
        <dbReference type="Proteomes" id="UP000198635"/>
    </source>
</evidence>
<name>A0A1I3SJK0_9BACT</name>
<feature type="modified residue" description="N6-carboxylysine" evidence="9">
    <location>
        <position position="92"/>
    </location>
</feature>
<proteinExistence type="inferred from homology"/>